<dbReference type="SUPFAM" id="SSF55469">
    <property type="entry name" value="FMN-dependent nitroreductase-like"/>
    <property type="match status" value="1"/>
</dbReference>
<dbReference type="PANTHER" id="PTHR23026">
    <property type="entry name" value="NADPH NITROREDUCTASE"/>
    <property type="match status" value="1"/>
</dbReference>
<dbReference type="InterPro" id="IPR050627">
    <property type="entry name" value="Nitroreductase/BluB"/>
</dbReference>
<sequence>MKNKRINQYKIMTDFLSLCKDRYAVRKFTDKMVSEEDIAYLKEAIRLAPSAANRQPWKFIFVVSQEAKEKLRQCYHREWFKTAPMYVIAMKNEQACWVREEDGKQHADIDVAIATEHLCLAATDRGLGTCWVCNYDIELVKKYFPVKDFEAVALIPVGYIDTSVKQPEKVRKSAEEIFQEI</sequence>
<feature type="domain" description="Nitroreductase" evidence="4">
    <location>
        <begin position="20"/>
        <end position="72"/>
    </location>
</feature>
<keyword evidence="3" id="KW-0560">Oxidoreductase</keyword>
<evidence type="ECO:0000256" key="1">
    <source>
        <dbReference type="ARBA" id="ARBA00022630"/>
    </source>
</evidence>
<dbReference type="Pfam" id="PF00881">
    <property type="entry name" value="Nitroreductase"/>
    <property type="match status" value="2"/>
</dbReference>
<dbReference type="GO" id="GO:0016491">
    <property type="term" value="F:oxidoreductase activity"/>
    <property type="evidence" value="ECO:0007669"/>
    <property type="project" value="UniProtKB-KW"/>
</dbReference>
<feature type="domain" description="Nitroreductase" evidence="4">
    <location>
        <begin position="73"/>
        <end position="159"/>
    </location>
</feature>
<dbReference type="InterPro" id="IPR029479">
    <property type="entry name" value="Nitroreductase"/>
</dbReference>
<dbReference type="STRING" id="1122992.GCA_000455445_00736"/>
<evidence type="ECO:0000313" key="6">
    <source>
        <dbReference type="Proteomes" id="UP000235661"/>
    </source>
</evidence>
<protein>
    <submittedName>
        <fullName evidence="5">Nitroreductase</fullName>
    </submittedName>
</protein>
<dbReference type="Proteomes" id="UP000235661">
    <property type="component" value="Unassembled WGS sequence"/>
</dbReference>
<dbReference type="RefSeq" id="WP_102187642.1">
    <property type="nucleotide sequence ID" value="NZ_PNGI01000001.1"/>
</dbReference>
<accession>A0A2N6Q8Y4</accession>
<dbReference type="PANTHER" id="PTHR23026:SF90">
    <property type="entry name" value="IODOTYROSINE DEIODINASE 1"/>
    <property type="match status" value="1"/>
</dbReference>
<dbReference type="Gene3D" id="3.40.109.10">
    <property type="entry name" value="NADH Oxidase"/>
    <property type="match status" value="1"/>
</dbReference>
<evidence type="ECO:0000256" key="2">
    <source>
        <dbReference type="ARBA" id="ARBA00022643"/>
    </source>
</evidence>
<gene>
    <name evidence="5" type="ORF">CJ232_01145</name>
</gene>
<organism evidence="5 6">
    <name type="scientific">Hoylesella timonensis</name>
    <dbReference type="NCBI Taxonomy" id="386414"/>
    <lineage>
        <taxon>Bacteria</taxon>
        <taxon>Pseudomonadati</taxon>
        <taxon>Bacteroidota</taxon>
        <taxon>Bacteroidia</taxon>
        <taxon>Bacteroidales</taxon>
        <taxon>Prevotellaceae</taxon>
        <taxon>Hoylesella</taxon>
    </lineage>
</organism>
<dbReference type="EMBL" id="PNGI01000001">
    <property type="protein sequence ID" value="PMC11387.1"/>
    <property type="molecule type" value="Genomic_DNA"/>
</dbReference>
<dbReference type="CDD" id="cd20609">
    <property type="entry name" value="nitroreductase"/>
    <property type="match status" value="1"/>
</dbReference>
<name>A0A2N6Q8Y4_9BACT</name>
<reference evidence="5 6" key="1">
    <citation type="submission" date="2017-09" db="EMBL/GenBank/DDBJ databases">
        <title>Bacterial strain isolated from the female urinary microbiota.</title>
        <authorList>
            <person name="Thomas-White K."/>
            <person name="Kumar N."/>
            <person name="Forster S."/>
            <person name="Putonti C."/>
            <person name="Lawley T."/>
            <person name="Wolfe A.J."/>
        </authorList>
    </citation>
    <scope>NUCLEOTIDE SEQUENCE [LARGE SCALE GENOMIC DNA]</scope>
    <source>
        <strain evidence="5 6">UMB0818</strain>
    </source>
</reference>
<dbReference type="AlphaFoldDB" id="A0A2N6Q8Y4"/>
<comment type="caution">
    <text evidence="5">The sequence shown here is derived from an EMBL/GenBank/DDBJ whole genome shotgun (WGS) entry which is preliminary data.</text>
</comment>
<keyword evidence="1" id="KW-0285">Flavoprotein</keyword>
<proteinExistence type="predicted"/>
<evidence type="ECO:0000313" key="5">
    <source>
        <dbReference type="EMBL" id="PMC11387.1"/>
    </source>
</evidence>
<evidence type="ECO:0000259" key="4">
    <source>
        <dbReference type="Pfam" id="PF00881"/>
    </source>
</evidence>
<dbReference type="InterPro" id="IPR000415">
    <property type="entry name" value="Nitroreductase-like"/>
</dbReference>
<evidence type="ECO:0000256" key="3">
    <source>
        <dbReference type="ARBA" id="ARBA00023002"/>
    </source>
</evidence>
<keyword evidence="2" id="KW-0288">FMN</keyword>